<dbReference type="Gene3D" id="1.10.10.10">
    <property type="entry name" value="Winged helix-like DNA-binding domain superfamily/Winged helix DNA-binding domain"/>
    <property type="match status" value="1"/>
</dbReference>
<evidence type="ECO:0000256" key="4">
    <source>
        <dbReference type="ARBA" id="ARBA00023125"/>
    </source>
</evidence>
<dbReference type="SUPFAM" id="SSF48452">
    <property type="entry name" value="TPR-like"/>
    <property type="match status" value="1"/>
</dbReference>
<evidence type="ECO:0000313" key="9">
    <source>
        <dbReference type="Proteomes" id="UP000253742"/>
    </source>
</evidence>
<dbReference type="OrthoDB" id="4336084at2"/>
<dbReference type="InterPro" id="IPR036388">
    <property type="entry name" value="WH-like_DNA-bd_sf"/>
</dbReference>
<keyword evidence="2" id="KW-0902">Two-component regulatory system</keyword>
<comment type="similarity">
    <text evidence="1">Belongs to the AfsR/DnrI/RedD regulatory family.</text>
</comment>
<dbReference type="Gene3D" id="1.25.40.10">
    <property type="entry name" value="Tetratricopeptide repeat domain"/>
    <property type="match status" value="1"/>
</dbReference>
<sequence length="488" mass="53079">MLTDTEGGAALKFQVLGELNVTQDGEQVPLGGFIKRGLMSLLLLYSNRVVSTSHLLDALWPSGTPATARKMLQNAVSDVRRLMNDGRTGADQPILLTHPPGYLLRVPAKDVDLSCFQQLAAAGRTALAKGAHEPAQKALRAALRLAKGPILAELVEEGVNWPEIEALENFVLNVREDCFEAELALGRHRAVLEEMEDLHLAHPSRERLSAQLMLGLYRCGRQLDALTLYQRIRALLNDDFGLEPGEELKSLQTAIITQDPGLTRLPVMSQTVHAASPRDLLLPPAAAPQRVLTADREAEPVSVVMVRTEVRCLDGEPAPEESADVTQTASTAIHREFERGSGEICLSVGEVSFSFFRDTDRSGSHVKRAMDAATAIHEHFAPASLVDGSGRRYTVRSRIVVTTGEAVLNYRAANENELRMTATGGVMDRCLQLLRFTSAGEIRVCRATHQATASDYAVAHEPDNGWKVLVPASADRGGRAGRRLDEAG</sequence>
<organism evidence="8 9">
    <name type="scientific">Streptomyces parvulus</name>
    <dbReference type="NCBI Taxonomy" id="146923"/>
    <lineage>
        <taxon>Bacteria</taxon>
        <taxon>Bacillati</taxon>
        <taxon>Actinomycetota</taxon>
        <taxon>Actinomycetes</taxon>
        <taxon>Kitasatosporales</taxon>
        <taxon>Streptomycetaceae</taxon>
        <taxon>Streptomyces</taxon>
    </lineage>
</organism>
<dbReference type="GO" id="GO:0003677">
    <property type="term" value="F:DNA binding"/>
    <property type="evidence" value="ECO:0007669"/>
    <property type="project" value="UniProtKB-UniRule"/>
</dbReference>
<dbReference type="InterPro" id="IPR016032">
    <property type="entry name" value="Sig_transdc_resp-reg_C-effctor"/>
</dbReference>
<keyword evidence="3" id="KW-0805">Transcription regulation</keyword>
<evidence type="ECO:0000256" key="2">
    <source>
        <dbReference type="ARBA" id="ARBA00023012"/>
    </source>
</evidence>
<dbReference type="Pfam" id="PF03704">
    <property type="entry name" value="BTAD"/>
    <property type="match status" value="1"/>
</dbReference>
<dbReference type="GO" id="GO:0006355">
    <property type="term" value="P:regulation of DNA-templated transcription"/>
    <property type="evidence" value="ECO:0007669"/>
    <property type="project" value="InterPro"/>
</dbReference>
<keyword evidence="4 6" id="KW-0238">DNA-binding</keyword>
<dbReference type="PANTHER" id="PTHR35807">
    <property type="entry name" value="TRANSCRIPTIONAL REGULATOR REDD-RELATED"/>
    <property type="match status" value="1"/>
</dbReference>
<evidence type="ECO:0000256" key="6">
    <source>
        <dbReference type="PROSITE-ProRule" id="PRU01091"/>
    </source>
</evidence>
<feature type="domain" description="OmpR/PhoB-type" evidence="7">
    <location>
        <begin position="1"/>
        <end position="106"/>
    </location>
</feature>
<dbReference type="SMART" id="SM00862">
    <property type="entry name" value="Trans_reg_C"/>
    <property type="match status" value="1"/>
</dbReference>
<evidence type="ECO:0000256" key="3">
    <source>
        <dbReference type="ARBA" id="ARBA00023015"/>
    </source>
</evidence>
<evidence type="ECO:0000256" key="5">
    <source>
        <dbReference type="ARBA" id="ARBA00023163"/>
    </source>
</evidence>
<reference evidence="8 9" key="1">
    <citation type="submission" date="2018-07" db="EMBL/GenBank/DDBJ databases">
        <title>Genome guided investigation of antibiotics producing actinomycetales strain isolated from a Macau mangrove ecosystem.</title>
        <authorList>
            <person name="Hu D."/>
        </authorList>
    </citation>
    <scope>NUCLEOTIDE SEQUENCE [LARGE SCALE GENOMIC DNA]</scope>
    <source>
        <strain evidence="8 9">2297</strain>
    </source>
</reference>
<dbReference type="InterPro" id="IPR051677">
    <property type="entry name" value="AfsR-DnrI-RedD_regulator"/>
</dbReference>
<dbReference type="InterPro" id="IPR001867">
    <property type="entry name" value="OmpR/PhoB-type_DNA-bd"/>
</dbReference>
<evidence type="ECO:0000259" key="7">
    <source>
        <dbReference type="PROSITE" id="PS51755"/>
    </source>
</evidence>
<dbReference type="Gene3D" id="3.30.70.1230">
    <property type="entry name" value="Nucleotide cyclase"/>
    <property type="match status" value="1"/>
</dbReference>
<dbReference type="GO" id="GO:0000160">
    <property type="term" value="P:phosphorelay signal transduction system"/>
    <property type="evidence" value="ECO:0007669"/>
    <property type="project" value="UniProtKB-KW"/>
</dbReference>
<evidence type="ECO:0000313" key="8">
    <source>
        <dbReference type="EMBL" id="RDD87926.1"/>
    </source>
</evidence>
<dbReference type="AlphaFoldDB" id="A0A369V4K2"/>
<keyword evidence="5" id="KW-0804">Transcription</keyword>
<dbReference type="PROSITE" id="PS51755">
    <property type="entry name" value="OMPR_PHOB"/>
    <property type="match status" value="1"/>
</dbReference>
<name>A0A369V4K2_9ACTN</name>
<accession>A0A369V4K2</accession>
<dbReference type="InterPro" id="IPR029787">
    <property type="entry name" value="Nucleotide_cyclase"/>
</dbReference>
<dbReference type="PANTHER" id="PTHR35807:SF1">
    <property type="entry name" value="TRANSCRIPTIONAL REGULATOR REDD"/>
    <property type="match status" value="1"/>
</dbReference>
<dbReference type="SUPFAM" id="SSF46894">
    <property type="entry name" value="C-terminal effector domain of the bipartite response regulators"/>
    <property type="match status" value="1"/>
</dbReference>
<dbReference type="Proteomes" id="UP000253742">
    <property type="component" value="Unassembled WGS sequence"/>
</dbReference>
<dbReference type="InterPro" id="IPR005158">
    <property type="entry name" value="BTAD"/>
</dbReference>
<comment type="caution">
    <text evidence="8">The sequence shown here is derived from an EMBL/GenBank/DDBJ whole genome shotgun (WGS) entry which is preliminary data.</text>
</comment>
<dbReference type="InterPro" id="IPR011990">
    <property type="entry name" value="TPR-like_helical_dom_sf"/>
</dbReference>
<proteinExistence type="inferred from homology"/>
<dbReference type="SMART" id="SM01043">
    <property type="entry name" value="BTAD"/>
    <property type="match status" value="1"/>
</dbReference>
<dbReference type="EMBL" id="QQBH01000010">
    <property type="protein sequence ID" value="RDD87926.1"/>
    <property type="molecule type" value="Genomic_DNA"/>
</dbReference>
<dbReference type="SUPFAM" id="SSF55073">
    <property type="entry name" value="Nucleotide cyclase"/>
    <property type="match status" value="1"/>
</dbReference>
<gene>
    <name evidence="8" type="ORF">DVZ84_17815</name>
</gene>
<protein>
    <recommendedName>
        <fullName evidence="7">OmpR/PhoB-type domain-containing protein</fullName>
    </recommendedName>
</protein>
<dbReference type="STRING" id="146923.Spa2297_02985"/>
<evidence type="ECO:0000256" key="1">
    <source>
        <dbReference type="ARBA" id="ARBA00005820"/>
    </source>
</evidence>
<dbReference type="CDD" id="cd15831">
    <property type="entry name" value="BTAD"/>
    <property type="match status" value="1"/>
</dbReference>
<feature type="DNA-binding region" description="OmpR/PhoB-type" evidence="6">
    <location>
        <begin position="1"/>
        <end position="106"/>
    </location>
</feature>